<evidence type="ECO:0008006" key="3">
    <source>
        <dbReference type="Google" id="ProtNLM"/>
    </source>
</evidence>
<dbReference type="Gene3D" id="3.30.420.10">
    <property type="entry name" value="Ribonuclease H-like superfamily/Ribonuclease H"/>
    <property type="match status" value="1"/>
</dbReference>
<name>A0ABY6KPS5_9ARAC</name>
<keyword evidence="2" id="KW-1185">Reference proteome</keyword>
<evidence type="ECO:0000313" key="2">
    <source>
        <dbReference type="Proteomes" id="UP001235939"/>
    </source>
</evidence>
<organism evidence="1 2">
    <name type="scientific">Cordylochernes scorpioides</name>
    <dbReference type="NCBI Taxonomy" id="51811"/>
    <lineage>
        <taxon>Eukaryota</taxon>
        <taxon>Metazoa</taxon>
        <taxon>Ecdysozoa</taxon>
        <taxon>Arthropoda</taxon>
        <taxon>Chelicerata</taxon>
        <taxon>Arachnida</taxon>
        <taxon>Pseudoscorpiones</taxon>
        <taxon>Cheliferoidea</taxon>
        <taxon>Chernetidae</taxon>
        <taxon>Cordylochernes</taxon>
    </lineage>
</organism>
<dbReference type="Proteomes" id="UP001235939">
    <property type="component" value="Chromosome 08"/>
</dbReference>
<protein>
    <recommendedName>
        <fullName evidence="3">Transposase</fullName>
    </recommendedName>
</protein>
<dbReference type="InterPro" id="IPR036397">
    <property type="entry name" value="RNaseH_sf"/>
</dbReference>
<sequence>MENFKWEIFTHSPYSPELAPSDFHLYPALKWHLGGKHLANDDEVQAEANHWLRRPDTAWYNSAFKLKLAPKSWLGWRIGELTGPPPNITIATRGALTDAAALGCFCSRLVTQKARGRDRIASLVDAIVVRGTTTLFQRLTIRTARRMLERPRLAELPIT</sequence>
<reference evidence="1 2" key="1">
    <citation type="submission" date="2022-01" db="EMBL/GenBank/DDBJ databases">
        <title>A chromosomal length assembly of Cordylochernes scorpioides.</title>
        <authorList>
            <person name="Zeh D."/>
            <person name="Zeh J."/>
        </authorList>
    </citation>
    <scope>NUCLEOTIDE SEQUENCE [LARGE SCALE GENOMIC DNA]</scope>
    <source>
        <strain evidence="1">IN4F17</strain>
        <tissue evidence="1">Whole Body</tissue>
    </source>
</reference>
<dbReference type="PANTHER" id="PTHR46060:SF1">
    <property type="entry name" value="MARINER MOS1 TRANSPOSASE-LIKE PROTEIN"/>
    <property type="match status" value="1"/>
</dbReference>
<accession>A0ABY6KPS5</accession>
<dbReference type="InterPro" id="IPR052709">
    <property type="entry name" value="Transposase-MT_Hybrid"/>
</dbReference>
<evidence type="ECO:0000313" key="1">
    <source>
        <dbReference type="EMBL" id="UYV70872.1"/>
    </source>
</evidence>
<dbReference type="PANTHER" id="PTHR46060">
    <property type="entry name" value="MARINER MOS1 TRANSPOSASE-LIKE PROTEIN"/>
    <property type="match status" value="1"/>
</dbReference>
<gene>
    <name evidence="1" type="ORF">LAZ67_8000932</name>
</gene>
<proteinExistence type="predicted"/>
<dbReference type="EMBL" id="CP092870">
    <property type="protein sequence ID" value="UYV70872.1"/>
    <property type="molecule type" value="Genomic_DNA"/>
</dbReference>